<sequence>RTDEKWEERIVGGGCDDVVGVGKNMGNIIVGWVKYEKWGVSRTDEKWEERIVGGGCDDVVGVGKNVGNIFVGWVKYEKGGVSRFDEFGVETMVGWSEFDEGTDQWDDLMGFTLGRILFESRGGR</sequence>
<comment type="caution">
    <text evidence="1">The sequence shown here is derived from an EMBL/GenBank/DDBJ whole genome shotgun (WGS) entry which is preliminary data.</text>
</comment>
<protein>
    <submittedName>
        <fullName evidence="1">Uncharacterized protein</fullName>
    </submittedName>
</protein>
<evidence type="ECO:0000313" key="1">
    <source>
        <dbReference type="EMBL" id="PNX65862.1"/>
    </source>
</evidence>
<reference evidence="1 2" key="1">
    <citation type="journal article" date="2014" name="Am. J. Bot.">
        <title>Genome assembly and annotation for red clover (Trifolium pratense; Fabaceae).</title>
        <authorList>
            <person name="Istvanek J."/>
            <person name="Jaros M."/>
            <person name="Krenek A."/>
            <person name="Repkova J."/>
        </authorList>
    </citation>
    <scope>NUCLEOTIDE SEQUENCE [LARGE SCALE GENOMIC DNA]</scope>
    <source>
        <strain evidence="2">cv. Tatra</strain>
        <tissue evidence="1">Young leaves</tissue>
    </source>
</reference>
<evidence type="ECO:0000313" key="2">
    <source>
        <dbReference type="Proteomes" id="UP000236291"/>
    </source>
</evidence>
<dbReference type="EMBL" id="ASHM01096969">
    <property type="protein sequence ID" value="PNX65862.1"/>
    <property type="molecule type" value="Genomic_DNA"/>
</dbReference>
<organism evidence="1 2">
    <name type="scientific">Trifolium pratense</name>
    <name type="common">Red clover</name>
    <dbReference type="NCBI Taxonomy" id="57577"/>
    <lineage>
        <taxon>Eukaryota</taxon>
        <taxon>Viridiplantae</taxon>
        <taxon>Streptophyta</taxon>
        <taxon>Embryophyta</taxon>
        <taxon>Tracheophyta</taxon>
        <taxon>Spermatophyta</taxon>
        <taxon>Magnoliopsida</taxon>
        <taxon>eudicotyledons</taxon>
        <taxon>Gunneridae</taxon>
        <taxon>Pentapetalae</taxon>
        <taxon>rosids</taxon>
        <taxon>fabids</taxon>
        <taxon>Fabales</taxon>
        <taxon>Fabaceae</taxon>
        <taxon>Papilionoideae</taxon>
        <taxon>50 kb inversion clade</taxon>
        <taxon>NPAAA clade</taxon>
        <taxon>Hologalegina</taxon>
        <taxon>IRL clade</taxon>
        <taxon>Trifolieae</taxon>
        <taxon>Trifolium</taxon>
    </lineage>
</organism>
<accession>A0A2K3KHV6</accession>
<proteinExistence type="predicted"/>
<gene>
    <name evidence="1" type="ORF">L195_g054755</name>
</gene>
<feature type="non-terminal residue" evidence="1">
    <location>
        <position position="1"/>
    </location>
</feature>
<dbReference type="Proteomes" id="UP000236291">
    <property type="component" value="Unassembled WGS sequence"/>
</dbReference>
<reference evidence="1 2" key="2">
    <citation type="journal article" date="2017" name="Front. Plant Sci.">
        <title>Gene Classification and Mining of Molecular Markers Useful in Red Clover (Trifolium pratense) Breeding.</title>
        <authorList>
            <person name="Istvanek J."/>
            <person name="Dluhosova J."/>
            <person name="Dluhos P."/>
            <person name="Patkova L."/>
            <person name="Nedelnik J."/>
            <person name="Repkova J."/>
        </authorList>
    </citation>
    <scope>NUCLEOTIDE SEQUENCE [LARGE SCALE GENOMIC DNA]</scope>
    <source>
        <strain evidence="2">cv. Tatra</strain>
        <tissue evidence="1">Young leaves</tissue>
    </source>
</reference>
<dbReference type="AlphaFoldDB" id="A0A2K3KHV6"/>
<name>A0A2K3KHV6_TRIPR</name>